<dbReference type="Gene3D" id="2.60.120.260">
    <property type="entry name" value="Galactose-binding domain-like"/>
    <property type="match status" value="1"/>
</dbReference>
<dbReference type="Proteomes" id="UP000004947">
    <property type="component" value="Unassembled WGS sequence"/>
</dbReference>
<dbReference type="PANTHER" id="PTHR30383">
    <property type="entry name" value="THIOESTERASE 1/PROTEASE 1/LYSOPHOSPHOLIPASE L1"/>
    <property type="match status" value="1"/>
</dbReference>
<dbReference type="InterPro" id="IPR051532">
    <property type="entry name" value="Ester_Hydrolysis_Enzymes"/>
</dbReference>
<feature type="domain" description="SGNH hydrolase-type esterase" evidence="1">
    <location>
        <begin position="81"/>
        <end position="248"/>
    </location>
</feature>
<comment type="caution">
    <text evidence="2">The sequence shown here is derived from an EMBL/GenBank/DDBJ whole genome shotgun (WGS) entry which is preliminary data.</text>
</comment>
<dbReference type="InterPro" id="IPR013830">
    <property type="entry name" value="SGNH_hydro"/>
</dbReference>
<gene>
    <name evidence="2" type="ORF">LNTAR_09544</name>
</gene>
<organism evidence="2 3">
    <name type="scientific">Lentisphaera araneosa HTCC2155</name>
    <dbReference type="NCBI Taxonomy" id="313628"/>
    <lineage>
        <taxon>Bacteria</taxon>
        <taxon>Pseudomonadati</taxon>
        <taxon>Lentisphaerota</taxon>
        <taxon>Lentisphaeria</taxon>
        <taxon>Lentisphaerales</taxon>
        <taxon>Lentisphaeraceae</taxon>
        <taxon>Lentisphaera</taxon>
    </lineage>
</organism>
<reference evidence="2 3" key="1">
    <citation type="journal article" date="2010" name="J. Bacteriol.">
        <title>Genome sequence of Lentisphaera araneosa HTCC2155T, the type species of the order Lentisphaerales in the phylum Lentisphaerae.</title>
        <authorList>
            <person name="Thrash J.C."/>
            <person name="Cho J.C."/>
            <person name="Vergin K.L."/>
            <person name="Morris R.M."/>
            <person name="Giovannoni S.J."/>
        </authorList>
    </citation>
    <scope>NUCLEOTIDE SEQUENCE [LARGE SCALE GENOMIC DNA]</scope>
    <source>
        <strain evidence="2 3">HTCC2155</strain>
    </source>
</reference>
<protein>
    <submittedName>
        <fullName evidence="2">Putative O-antigen related protein</fullName>
    </submittedName>
</protein>
<dbReference type="eggNOG" id="COG2755">
    <property type="taxonomic scope" value="Bacteria"/>
</dbReference>
<name>A6DIF0_9BACT</name>
<evidence type="ECO:0000313" key="3">
    <source>
        <dbReference type="Proteomes" id="UP000004947"/>
    </source>
</evidence>
<sequence>MKAFIISVLIVTAFQTGFANKENTGLAKDPAEIVDFILKNTQSKVQTPAEKVIGDKNFILRGDYSNSRIQFEKNRKGHVAFIGGSITEMNGYRPIVCEMLKKRFPETAFTFTNAGIGSTCSDTGAFRMGRDVLSKGPVDMLFVEFAVNDDQDGGYSRQRCIRGMEGIIAQARKHNPNVDIVITHFVNGSILKKLKKGEAPISVQAHSDVAEQHGVSVNNLAQELADLTTAGKVDWKTFGGVHPKKYGNTMCAAMISNALLDVWSKHLAAGAKISSHKLVSLLDPKSYSRGRFLDVSAVAMDETWQVSVPRWKEDKIAGLVRPRFQQSPLIHSSTVGGKLKVSFSGTAIGAYVLSGPDAALIRCSIDGKLPVEIDPLHRHSGFHYPQTIMFFDDLKDGEHVMELEILDNRSGRRRKGGTAFRALHFTAN</sequence>
<dbReference type="OrthoDB" id="234896at2"/>
<proteinExistence type="predicted"/>
<dbReference type="PANTHER" id="PTHR30383:SF28">
    <property type="entry name" value="LIPASE_ACYLHYDROLASE"/>
    <property type="match status" value="1"/>
</dbReference>
<dbReference type="InterPro" id="IPR036514">
    <property type="entry name" value="SGNH_hydro_sf"/>
</dbReference>
<dbReference type="RefSeq" id="WP_007277681.1">
    <property type="nucleotide sequence ID" value="NZ_ABCK01000004.1"/>
</dbReference>
<keyword evidence="3" id="KW-1185">Reference proteome</keyword>
<evidence type="ECO:0000259" key="1">
    <source>
        <dbReference type="Pfam" id="PF13472"/>
    </source>
</evidence>
<evidence type="ECO:0000313" key="2">
    <source>
        <dbReference type="EMBL" id="EDM28804.1"/>
    </source>
</evidence>
<dbReference type="STRING" id="313628.LNTAR_09544"/>
<dbReference type="GO" id="GO:0004622">
    <property type="term" value="F:phosphatidylcholine lysophospholipase activity"/>
    <property type="evidence" value="ECO:0007669"/>
    <property type="project" value="TreeGrafter"/>
</dbReference>
<dbReference type="Pfam" id="PF13472">
    <property type="entry name" value="Lipase_GDSL_2"/>
    <property type="match status" value="1"/>
</dbReference>
<dbReference type="SUPFAM" id="SSF52266">
    <property type="entry name" value="SGNH hydrolase"/>
    <property type="match status" value="1"/>
</dbReference>
<dbReference type="EMBL" id="ABCK01000004">
    <property type="protein sequence ID" value="EDM28804.1"/>
    <property type="molecule type" value="Genomic_DNA"/>
</dbReference>
<dbReference type="Gene3D" id="3.40.50.1110">
    <property type="entry name" value="SGNH hydrolase"/>
    <property type="match status" value="1"/>
</dbReference>
<dbReference type="AlphaFoldDB" id="A6DIF0"/>
<accession>A6DIF0</accession>